<dbReference type="HAMAP" id="MF_00634">
    <property type="entry name" value="UPF0235"/>
    <property type="match status" value="1"/>
</dbReference>
<evidence type="ECO:0000256" key="2">
    <source>
        <dbReference type="HAMAP-Rule" id="MF_00634"/>
    </source>
</evidence>
<dbReference type="Pfam" id="PF02594">
    <property type="entry name" value="DUF167"/>
    <property type="match status" value="1"/>
</dbReference>
<dbReference type="PANTHER" id="PTHR13420:SF7">
    <property type="entry name" value="UPF0235 PROTEIN C15ORF40"/>
    <property type="match status" value="1"/>
</dbReference>
<dbReference type="Gene3D" id="3.30.1200.10">
    <property type="entry name" value="YggU-like"/>
    <property type="match status" value="1"/>
</dbReference>
<comment type="similarity">
    <text evidence="1 2">Belongs to the UPF0235 family.</text>
</comment>
<dbReference type="NCBIfam" id="TIGR00251">
    <property type="entry name" value="DUF167 family protein"/>
    <property type="match status" value="1"/>
</dbReference>
<evidence type="ECO:0000256" key="1">
    <source>
        <dbReference type="ARBA" id="ARBA00010364"/>
    </source>
</evidence>
<evidence type="ECO:0000313" key="4">
    <source>
        <dbReference type="EMBL" id="MCK9877317.1"/>
    </source>
</evidence>
<dbReference type="RefSeq" id="WP_248825579.1">
    <property type="nucleotide sequence ID" value="NZ_JALKFT010000016.1"/>
</dbReference>
<dbReference type="Proteomes" id="UP001201873">
    <property type="component" value="Unassembled WGS sequence"/>
</dbReference>
<reference evidence="4 5" key="1">
    <citation type="submission" date="2022-04" db="EMBL/GenBank/DDBJ databases">
        <title>Genome diversity in the genus Frankia.</title>
        <authorList>
            <person name="Carlos-Shanley C."/>
            <person name="Hahn D."/>
        </authorList>
    </citation>
    <scope>NUCLEOTIDE SEQUENCE [LARGE SCALE GENOMIC DNA]</scope>
    <source>
        <strain evidence="4 5">Ag45/Mut15</strain>
    </source>
</reference>
<dbReference type="SUPFAM" id="SSF69786">
    <property type="entry name" value="YggU-like"/>
    <property type="match status" value="1"/>
</dbReference>
<dbReference type="InterPro" id="IPR003746">
    <property type="entry name" value="DUF167"/>
</dbReference>
<accession>A0ABT0K1G3</accession>
<dbReference type="PANTHER" id="PTHR13420">
    <property type="entry name" value="UPF0235 PROTEIN C15ORF40"/>
    <property type="match status" value="1"/>
</dbReference>
<dbReference type="InterPro" id="IPR036591">
    <property type="entry name" value="YggU-like_sf"/>
</dbReference>
<organism evidence="4 5">
    <name type="scientific">Frankia umida</name>
    <dbReference type="NCBI Taxonomy" id="573489"/>
    <lineage>
        <taxon>Bacteria</taxon>
        <taxon>Bacillati</taxon>
        <taxon>Actinomycetota</taxon>
        <taxon>Actinomycetes</taxon>
        <taxon>Frankiales</taxon>
        <taxon>Frankiaceae</taxon>
        <taxon>Frankia</taxon>
    </lineage>
</organism>
<sequence>MRVTIRVRPGASRTAVGGELGGPDDEPSLVVRVSARAVDGKATEAALRALADALGLRRGEVSLVHGATSRTKLVEIAVSPADEPALRDRLSALRQRR</sequence>
<feature type="region of interest" description="Disordered" evidence="3">
    <location>
        <begin position="1"/>
        <end position="24"/>
    </location>
</feature>
<evidence type="ECO:0000256" key="3">
    <source>
        <dbReference type="SAM" id="MobiDB-lite"/>
    </source>
</evidence>
<evidence type="ECO:0000313" key="5">
    <source>
        <dbReference type="Proteomes" id="UP001201873"/>
    </source>
</evidence>
<name>A0ABT0K1G3_9ACTN</name>
<protein>
    <recommendedName>
        <fullName evidence="2">UPF0235 protein MXD59_16295</fullName>
    </recommendedName>
</protein>
<keyword evidence="5" id="KW-1185">Reference proteome</keyword>
<dbReference type="SMART" id="SM01152">
    <property type="entry name" value="DUF167"/>
    <property type="match status" value="1"/>
</dbReference>
<proteinExistence type="inferred from homology"/>
<comment type="caution">
    <text evidence="4">The sequence shown here is derived from an EMBL/GenBank/DDBJ whole genome shotgun (WGS) entry which is preliminary data.</text>
</comment>
<gene>
    <name evidence="4" type="ORF">MXD59_16295</name>
</gene>
<dbReference type="EMBL" id="JALKFT010000016">
    <property type="protein sequence ID" value="MCK9877317.1"/>
    <property type="molecule type" value="Genomic_DNA"/>
</dbReference>